<proteinExistence type="predicted"/>
<dbReference type="SUPFAM" id="SSF109885">
    <property type="entry name" value="I/LWEQ domain"/>
    <property type="match status" value="1"/>
</dbReference>
<dbReference type="InterPro" id="IPR030224">
    <property type="entry name" value="Sla2_fam"/>
</dbReference>
<evidence type="ECO:0008006" key="3">
    <source>
        <dbReference type="Google" id="ProtNLM"/>
    </source>
</evidence>
<protein>
    <recommendedName>
        <fullName evidence="3">Vinculin</fullName>
    </recommendedName>
</protein>
<evidence type="ECO:0000313" key="2">
    <source>
        <dbReference type="Proteomes" id="UP001434883"/>
    </source>
</evidence>
<dbReference type="InterPro" id="IPR035964">
    <property type="entry name" value="I/LWEQ_dom_sf"/>
</dbReference>
<keyword evidence="2" id="KW-1185">Reference proteome</keyword>
<dbReference type="Gene3D" id="1.20.1410.10">
    <property type="entry name" value="I/LWEQ domain"/>
    <property type="match status" value="1"/>
</dbReference>
<accession>A0ABV0QVK4</accession>
<organism evidence="1 2">
    <name type="scientific">Xenoophorus captivus</name>
    <dbReference type="NCBI Taxonomy" id="1517983"/>
    <lineage>
        <taxon>Eukaryota</taxon>
        <taxon>Metazoa</taxon>
        <taxon>Chordata</taxon>
        <taxon>Craniata</taxon>
        <taxon>Vertebrata</taxon>
        <taxon>Euteleostomi</taxon>
        <taxon>Actinopterygii</taxon>
        <taxon>Neopterygii</taxon>
        <taxon>Teleostei</taxon>
        <taxon>Neoteleostei</taxon>
        <taxon>Acanthomorphata</taxon>
        <taxon>Ovalentaria</taxon>
        <taxon>Atherinomorphae</taxon>
        <taxon>Cyprinodontiformes</taxon>
        <taxon>Goodeidae</taxon>
        <taxon>Xenoophorus</taxon>
    </lineage>
</organism>
<dbReference type="PANTHER" id="PTHR10407">
    <property type="entry name" value="HUNTINGTIN INTERACTING PROTEIN 1"/>
    <property type="match status" value="1"/>
</dbReference>
<comment type="caution">
    <text evidence="1">The sequence shown here is derived from an EMBL/GenBank/DDBJ whole genome shotgun (WGS) entry which is preliminary data.</text>
</comment>
<sequence>MLRVRDAPSCHSCSPPILKFSLIVLPMHSFVFSLTGLTDSCRECANNCLQYLNDLKSQANLQRADPSAIRYIVQRILAMGQDLRPKGQDVLKDELGSMVDKEMVATSTAIEEAVLRMDVKADRNNKKLYTLQQASRHVNDMAAVVVTSTKHGQQQITDHSKRISIGRIQWFHNRPFTTFGISMIN</sequence>
<name>A0ABV0QVK4_9TELE</name>
<reference evidence="1 2" key="1">
    <citation type="submission" date="2021-06" db="EMBL/GenBank/DDBJ databases">
        <authorList>
            <person name="Palmer J.M."/>
        </authorList>
    </citation>
    <scope>NUCLEOTIDE SEQUENCE [LARGE SCALE GENOMIC DNA]</scope>
    <source>
        <strain evidence="1 2">XC_2019</strain>
        <tissue evidence="1">Muscle</tissue>
    </source>
</reference>
<evidence type="ECO:0000313" key="1">
    <source>
        <dbReference type="EMBL" id="MEQ2199841.1"/>
    </source>
</evidence>
<dbReference type="Proteomes" id="UP001434883">
    <property type="component" value="Unassembled WGS sequence"/>
</dbReference>
<dbReference type="PANTHER" id="PTHR10407:SF10">
    <property type="entry name" value="HUNTINGTIN-INTERACTING PROTEIN 1-RELATED PROTEIN"/>
    <property type="match status" value="1"/>
</dbReference>
<gene>
    <name evidence="1" type="ORF">XENOCAPTIV_013832</name>
</gene>
<dbReference type="EMBL" id="JAHRIN010025495">
    <property type="protein sequence ID" value="MEQ2199841.1"/>
    <property type="molecule type" value="Genomic_DNA"/>
</dbReference>